<gene>
    <name evidence="1" type="ORF">BDV25DRAFT_159425</name>
</gene>
<dbReference type="PANTHER" id="PTHR43591:SF31">
    <property type="entry name" value="LAEA-LIKE, PUTATIVE (AFU_ORTHOLOGUE AFUA_8G01930)-RELATED"/>
    <property type="match status" value="1"/>
</dbReference>
<dbReference type="InterPro" id="IPR029063">
    <property type="entry name" value="SAM-dependent_MTases_sf"/>
</dbReference>
<dbReference type="OrthoDB" id="2013972at2759"/>
<proteinExistence type="predicted"/>
<dbReference type="PANTHER" id="PTHR43591">
    <property type="entry name" value="METHYLTRANSFERASE"/>
    <property type="match status" value="1"/>
</dbReference>
<dbReference type="GO" id="GO:0032259">
    <property type="term" value="P:methylation"/>
    <property type="evidence" value="ECO:0007669"/>
    <property type="project" value="UniProtKB-KW"/>
</dbReference>
<name>A0A5N6TNI0_ASPAV</name>
<dbReference type="CDD" id="cd02440">
    <property type="entry name" value="AdoMet_MTases"/>
    <property type="match status" value="1"/>
</dbReference>
<evidence type="ECO:0000313" key="2">
    <source>
        <dbReference type="Proteomes" id="UP000325780"/>
    </source>
</evidence>
<dbReference type="Gene3D" id="3.40.50.150">
    <property type="entry name" value="Vaccinia Virus protein VP39"/>
    <property type="match status" value="1"/>
</dbReference>
<dbReference type="EMBL" id="ML742187">
    <property type="protein sequence ID" value="KAE8147860.1"/>
    <property type="molecule type" value="Genomic_DNA"/>
</dbReference>
<dbReference type="SUPFAM" id="SSF53335">
    <property type="entry name" value="S-adenosyl-L-methionine-dependent methyltransferases"/>
    <property type="match status" value="1"/>
</dbReference>
<dbReference type="AlphaFoldDB" id="A0A5N6TNI0"/>
<organism evidence="1 2">
    <name type="scientific">Aspergillus avenaceus</name>
    <dbReference type="NCBI Taxonomy" id="36643"/>
    <lineage>
        <taxon>Eukaryota</taxon>
        <taxon>Fungi</taxon>
        <taxon>Dikarya</taxon>
        <taxon>Ascomycota</taxon>
        <taxon>Pezizomycotina</taxon>
        <taxon>Eurotiomycetes</taxon>
        <taxon>Eurotiomycetidae</taxon>
        <taxon>Eurotiales</taxon>
        <taxon>Aspergillaceae</taxon>
        <taxon>Aspergillus</taxon>
        <taxon>Aspergillus subgen. Circumdati</taxon>
    </lineage>
</organism>
<keyword evidence="1" id="KW-0808">Transferase</keyword>
<reference evidence="1 2" key="1">
    <citation type="submission" date="2019-04" db="EMBL/GenBank/DDBJ databases">
        <title>Friends and foes A comparative genomics study of 23 Aspergillus species from section Flavi.</title>
        <authorList>
            <consortium name="DOE Joint Genome Institute"/>
            <person name="Kjaerbolling I."/>
            <person name="Vesth T."/>
            <person name="Frisvad J.C."/>
            <person name="Nybo J.L."/>
            <person name="Theobald S."/>
            <person name="Kildgaard S."/>
            <person name="Isbrandt T."/>
            <person name="Kuo A."/>
            <person name="Sato A."/>
            <person name="Lyhne E.K."/>
            <person name="Kogle M.E."/>
            <person name="Wiebenga A."/>
            <person name="Kun R.S."/>
            <person name="Lubbers R.J."/>
            <person name="Makela M.R."/>
            <person name="Barry K."/>
            <person name="Chovatia M."/>
            <person name="Clum A."/>
            <person name="Daum C."/>
            <person name="Haridas S."/>
            <person name="He G."/>
            <person name="LaButti K."/>
            <person name="Lipzen A."/>
            <person name="Mondo S."/>
            <person name="Riley R."/>
            <person name="Salamov A."/>
            <person name="Simmons B.A."/>
            <person name="Magnuson J.K."/>
            <person name="Henrissat B."/>
            <person name="Mortensen U.H."/>
            <person name="Larsen T.O."/>
            <person name="Devries R.P."/>
            <person name="Grigoriev I.V."/>
            <person name="Machida M."/>
            <person name="Baker S.E."/>
            <person name="Andersen M.R."/>
        </authorList>
    </citation>
    <scope>NUCLEOTIDE SEQUENCE [LARGE SCALE GENOMIC DNA]</scope>
    <source>
        <strain evidence="1 2">IBT 18842</strain>
    </source>
</reference>
<keyword evidence="1" id="KW-0489">Methyltransferase</keyword>
<dbReference type="Proteomes" id="UP000325780">
    <property type="component" value="Unassembled WGS sequence"/>
</dbReference>
<dbReference type="Pfam" id="PF13489">
    <property type="entry name" value="Methyltransf_23"/>
    <property type="match status" value="1"/>
</dbReference>
<evidence type="ECO:0000313" key="1">
    <source>
        <dbReference type="EMBL" id="KAE8147860.1"/>
    </source>
</evidence>
<dbReference type="GO" id="GO:0008168">
    <property type="term" value="F:methyltransferase activity"/>
    <property type="evidence" value="ECO:0007669"/>
    <property type="project" value="UniProtKB-KW"/>
</dbReference>
<protein>
    <submittedName>
        <fullName evidence="1">S-adenosyl-L-methionine-dependent methyltransferase</fullName>
    </submittedName>
</protein>
<keyword evidence="2" id="KW-1185">Reference proteome</keyword>
<accession>A0A5N6TNI0</accession>
<sequence length="331" mass="37187">MSRGTDFKAEYSSVLVDEPLEVDGHFGDAIEEENDYSAVASASGLTSLYPNGRRYHAYHEGAYILPNDEQEQERMSIVHHIYALLLGGKLHLAPVGKDLERVLDLGTGTGLWAMEFADQYPSAQVIGNDLSPIQPKWVAPNCRFEIDDFESDWVHKIPFDFIHGRDLEGCIGSIDKLAAQAFSNLRSGGYIELKSTSVRLLSDDGTAEEAITAQRWMKLLRDAGRTFGKPLDGINEWKKKLEDAGFVDVTETVLKIPIGVWPKDEKLKQLGKFQFVGQMQAVEAYTPALFTRVLRWSEPDLQVMMQKVKDELSDPSLHLYLPCHVVYGRKP</sequence>